<dbReference type="EMBL" id="CP019646">
    <property type="protein sequence ID" value="AQQ71265.1"/>
    <property type="molecule type" value="Genomic_DNA"/>
</dbReference>
<feature type="transmembrane region" description="Helical" evidence="1">
    <location>
        <begin position="6"/>
        <end position="26"/>
    </location>
</feature>
<evidence type="ECO:0000313" key="3">
    <source>
        <dbReference type="Proteomes" id="UP000188181"/>
    </source>
</evidence>
<dbReference type="OrthoDB" id="272937at2"/>
<dbReference type="STRING" id="1851148.SMSP2_01635"/>
<dbReference type="AlphaFoldDB" id="A0A1Q2MEY8"/>
<keyword evidence="1" id="KW-1133">Transmembrane helix</keyword>
<organism evidence="2 3">
    <name type="scientific">Limihaloglobus sulfuriphilus</name>
    <dbReference type="NCBI Taxonomy" id="1851148"/>
    <lineage>
        <taxon>Bacteria</taxon>
        <taxon>Pseudomonadati</taxon>
        <taxon>Planctomycetota</taxon>
        <taxon>Phycisphaerae</taxon>
        <taxon>Sedimentisphaerales</taxon>
        <taxon>Sedimentisphaeraceae</taxon>
        <taxon>Limihaloglobus</taxon>
    </lineage>
</organism>
<feature type="transmembrane region" description="Helical" evidence="1">
    <location>
        <begin position="74"/>
        <end position="95"/>
    </location>
</feature>
<protein>
    <recommendedName>
        <fullName evidence="4">DUF423 domain-containing protein</fullName>
    </recommendedName>
</protein>
<keyword evidence="1" id="KW-0472">Membrane</keyword>
<dbReference type="Proteomes" id="UP000188181">
    <property type="component" value="Chromosome"/>
</dbReference>
<accession>A0A1Q2MEY8</accession>
<keyword evidence="3" id="KW-1185">Reference proteome</keyword>
<dbReference type="RefSeq" id="WP_146683460.1">
    <property type="nucleotide sequence ID" value="NZ_CP019646.1"/>
</dbReference>
<keyword evidence="1" id="KW-0812">Transmembrane</keyword>
<proteinExistence type="predicted"/>
<evidence type="ECO:0008006" key="4">
    <source>
        <dbReference type="Google" id="ProtNLM"/>
    </source>
</evidence>
<gene>
    <name evidence="2" type="ORF">SMSP2_01635</name>
</gene>
<dbReference type="KEGG" id="pbas:SMSP2_01635"/>
<reference evidence="3" key="1">
    <citation type="submission" date="2017-02" db="EMBL/GenBank/DDBJ databases">
        <title>Comparative genomics and description of representatives of a novel lineage of planctomycetes thriving in anoxic sediments.</title>
        <authorList>
            <person name="Spring S."/>
            <person name="Bunk B."/>
            <person name="Sproer C."/>
        </authorList>
    </citation>
    <scope>NUCLEOTIDE SEQUENCE [LARGE SCALE GENOMIC DNA]</scope>
    <source>
        <strain evidence="3">SM-Chi-D1</strain>
    </source>
</reference>
<feature type="transmembrane region" description="Helical" evidence="1">
    <location>
        <begin position="47"/>
        <end position="68"/>
    </location>
</feature>
<feature type="transmembrane region" description="Helical" evidence="1">
    <location>
        <begin position="102"/>
        <end position="122"/>
    </location>
</feature>
<name>A0A1Q2MEY8_9BACT</name>
<evidence type="ECO:0000313" key="2">
    <source>
        <dbReference type="EMBL" id="AQQ71265.1"/>
    </source>
</evidence>
<sequence>MINLYTAWISMLLGSVAGAVTGMFFYNKDFLGGYSSWRRRMIRLGHIAFFGIGLINLAFALSLQALGIAQTPAAASYLLILAAVTMPLTCYLSAIKPYFRNFFFIPALSTILAIILFVWRMYER</sequence>
<evidence type="ECO:0000256" key="1">
    <source>
        <dbReference type="SAM" id="Phobius"/>
    </source>
</evidence>